<dbReference type="EMBL" id="JAHBFV010000003">
    <property type="protein sequence ID" value="MBZ6015022.1"/>
    <property type="molecule type" value="Genomic_DNA"/>
</dbReference>
<evidence type="ECO:0000313" key="5">
    <source>
        <dbReference type="Proteomes" id="UP000727071"/>
    </source>
</evidence>
<dbReference type="Proteomes" id="UP000727071">
    <property type="component" value="Unassembled WGS sequence"/>
</dbReference>
<sequence>MQPVGAKLAANKPLNSIRDGIALSMPLVIVGSMALLIANGFSIDPFKNWLMTTGAIRIW</sequence>
<keyword evidence="1" id="KW-0472">Membrane</keyword>
<organism evidence="3 5">
    <name type="scientific">Leuconostoc gelidum subsp. gelidum</name>
    <dbReference type="NCBI Taxonomy" id="1607839"/>
    <lineage>
        <taxon>Bacteria</taxon>
        <taxon>Bacillati</taxon>
        <taxon>Bacillota</taxon>
        <taxon>Bacilli</taxon>
        <taxon>Lactobacillales</taxon>
        <taxon>Lactobacillaceae</taxon>
        <taxon>Leuconostoc</taxon>
        <taxon>Leuconostoc gelidum group</taxon>
    </lineage>
</organism>
<evidence type="ECO:0000313" key="2">
    <source>
        <dbReference type="EMBL" id="MBZ5999982.1"/>
    </source>
</evidence>
<evidence type="ECO:0000313" key="4">
    <source>
        <dbReference type="Proteomes" id="UP000705994"/>
    </source>
</evidence>
<proteinExistence type="predicted"/>
<evidence type="ECO:0000313" key="3">
    <source>
        <dbReference type="EMBL" id="MBZ6015022.1"/>
    </source>
</evidence>
<reference evidence="3 4" key="1">
    <citation type="submission" date="2021-05" db="EMBL/GenBank/DDBJ databases">
        <title>Pangenome of Leuconostoc gelidum warrants species status for Leuconostoc gelidum subsp. gasicomitatum.</title>
        <authorList>
            <person name="Johansson P."/>
            <person name="Sade E."/>
            <person name="Hultman J."/>
            <person name="Auvinen P."/>
            <person name="Bjorkroth J."/>
        </authorList>
    </citation>
    <scope>NUCLEOTIDE SEQUENCE</scope>
    <source>
        <strain evidence="2 4">AMKR21</strain>
        <strain evidence="3">C220d</strain>
    </source>
</reference>
<dbReference type="RefSeq" id="WP_010017098.1">
    <property type="nucleotide sequence ID" value="NZ_BPKU01000007.1"/>
</dbReference>
<keyword evidence="4" id="KW-1185">Reference proteome</keyword>
<dbReference type="Proteomes" id="UP000705994">
    <property type="component" value="Unassembled WGS sequence"/>
</dbReference>
<protein>
    <submittedName>
        <fullName evidence="3">PTS ascorbate transporter subunit IIB</fullName>
    </submittedName>
</protein>
<dbReference type="AlphaFoldDB" id="A0AB35FWQ9"/>
<accession>A0AB35FWQ9</accession>
<gene>
    <name evidence="3" type="ORF">KII88_00460</name>
    <name evidence="2" type="ORF">KIJ07_06120</name>
</gene>
<keyword evidence="1" id="KW-0812">Transmembrane</keyword>
<evidence type="ECO:0000256" key="1">
    <source>
        <dbReference type="SAM" id="Phobius"/>
    </source>
</evidence>
<feature type="transmembrane region" description="Helical" evidence="1">
    <location>
        <begin position="20"/>
        <end position="41"/>
    </location>
</feature>
<keyword evidence="1" id="KW-1133">Transmembrane helix</keyword>
<dbReference type="GeneID" id="61038392"/>
<name>A0AB35FWQ9_LEUGE</name>
<comment type="caution">
    <text evidence="3">The sequence shown here is derived from an EMBL/GenBank/DDBJ whole genome shotgun (WGS) entry which is preliminary data.</text>
</comment>
<dbReference type="EMBL" id="JAHBFX010000008">
    <property type="protein sequence ID" value="MBZ5999982.1"/>
    <property type="molecule type" value="Genomic_DNA"/>
</dbReference>